<feature type="compositionally biased region" description="Basic and acidic residues" evidence="1">
    <location>
        <begin position="215"/>
        <end position="227"/>
    </location>
</feature>
<evidence type="ECO:0000256" key="1">
    <source>
        <dbReference type="SAM" id="MobiDB-lite"/>
    </source>
</evidence>
<dbReference type="Proteomes" id="UP000238153">
    <property type="component" value="Unassembled WGS sequence"/>
</dbReference>
<reference evidence="2 3" key="1">
    <citation type="submission" date="2017-11" db="EMBL/GenBank/DDBJ databases">
        <authorList>
            <person name="Founou R.C."/>
            <person name="Founou L."/>
            <person name="Allam M."/>
            <person name="Ismail A."/>
            <person name="Essack S.Y."/>
        </authorList>
    </citation>
    <scope>NUCLEOTIDE SEQUENCE [LARGE SCALE GENOMIC DNA]</scope>
    <source>
        <strain evidence="2 3">G811N2B1</strain>
    </source>
</reference>
<evidence type="ECO:0000313" key="3">
    <source>
        <dbReference type="Proteomes" id="UP000238153"/>
    </source>
</evidence>
<dbReference type="InterPro" id="IPR006724">
    <property type="entry name" value="Phage_TTP"/>
</dbReference>
<feature type="compositionally biased region" description="Polar residues" evidence="1">
    <location>
        <begin position="229"/>
        <end position="251"/>
    </location>
</feature>
<accession>A0A7Z1S9R2</accession>
<proteinExistence type="predicted"/>
<dbReference type="NCBIfam" id="TIGR01603">
    <property type="entry name" value="maj_tail_phi13"/>
    <property type="match status" value="1"/>
</dbReference>
<feature type="region of interest" description="Disordered" evidence="1">
    <location>
        <begin position="204"/>
        <end position="251"/>
    </location>
</feature>
<dbReference type="InterPro" id="IPR006490">
    <property type="entry name" value="Maj_tail_phi13"/>
</dbReference>
<organism evidence="2 3">
    <name type="scientific">Staphylococcus haemolyticus</name>
    <dbReference type="NCBI Taxonomy" id="1283"/>
    <lineage>
        <taxon>Bacteria</taxon>
        <taxon>Bacillati</taxon>
        <taxon>Bacillota</taxon>
        <taxon>Bacilli</taxon>
        <taxon>Bacillales</taxon>
        <taxon>Staphylococcaceae</taxon>
        <taxon>Staphylococcus</taxon>
    </lineage>
</organism>
<gene>
    <name evidence="2" type="ORF">CV019_14105</name>
</gene>
<protein>
    <submittedName>
        <fullName evidence="2">Phage tail protein</fullName>
    </submittedName>
</protein>
<dbReference type="EMBL" id="PGWX01000550">
    <property type="protein sequence ID" value="PPJ69415.1"/>
    <property type="molecule type" value="Genomic_DNA"/>
</dbReference>
<dbReference type="Pfam" id="PF04630">
    <property type="entry name" value="Phage_TTP_1"/>
    <property type="match status" value="1"/>
</dbReference>
<evidence type="ECO:0000313" key="2">
    <source>
        <dbReference type="EMBL" id="PPJ69415.1"/>
    </source>
</evidence>
<name>A0A7Z1S9R2_STAHA</name>
<dbReference type="AlphaFoldDB" id="A0A7Z1S9R2"/>
<comment type="caution">
    <text evidence="2">The sequence shown here is derived from an EMBL/GenBank/DDBJ whole genome shotgun (WGS) entry which is preliminary data.</text>
</comment>
<sequence length="251" mass="27729">MGSYVAGFKRIYVGVFDNKAEKVTELYTWEDDKGGTVRMNITGLAPDKVDMFASNKRVWIKKQGTNEIKSDLEVFNVPSDELNTVIGRKKDANGTAWVGEDTRAPYVTVVGESQDGITGEPIYCSLMKGVFSLDNLEFKTKGEKAEAPEVTKLVGDWMNRKIEVDGNVTGVAYGYHEGKQGADKFLQKVFVGYTKPILATDKHSESEFNGNTDRGIIDESHPTEAHEVSNLTHSDSNPSETHEATTSVNHQ</sequence>